<dbReference type="AlphaFoldDB" id="A0AAV4NFN8"/>
<dbReference type="Proteomes" id="UP001054945">
    <property type="component" value="Unassembled WGS sequence"/>
</dbReference>
<dbReference type="EMBL" id="BPLR01020856">
    <property type="protein sequence ID" value="GIX83303.1"/>
    <property type="molecule type" value="Genomic_DNA"/>
</dbReference>
<organism evidence="2 3">
    <name type="scientific">Caerostris extrusa</name>
    <name type="common">Bark spider</name>
    <name type="synonym">Caerostris bankana</name>
    <dbReference type="NCBI Taxonomy" id="172846"/>
    <lineage>
        <taxon>Eukaryota</taxon>
        <taxon>Metazoa</taxon>
        <taxon>Ecdysozoa</taxon>
        <taxon>Arthropoda</taxon>
        <taxon>Chelicerata</taxon>
        <taxon>Arachnida</taxon>
        <taxon>Araneae</taxon>
        <taxon>Araneomorphae</taxon>
        <taxon>Entelegynae</taxon>
        <taxon>Araneoidea</taxon>
        <taxon>Araneidae</taxon>
        <taxon>Caerostris</taxon>
    </lineage>
</organism>
<evidence type="ECO:0000313" key="3">
    <source>
        <dbReference type="Proteomes" id="UP001054945"/>
    </source>
</evidence>
<sequence>MPWPAMEVLHLLKIFHCLQPKSITVKNKGVEVNRARRLARVTLWNQCCAVFKLLHAVIPEAAEDSANPWSLYEEVVPTESVNSEEEKAKAKIAEEEKLKAKIAEEEKLKAKIAEEEKVEGSS</sequence>
<comment type="caution">
    <text evidence="2">The sequence shown here is derived from an EMBL/GenBank/DDBJ whole genome shotgun (WGS) entry which is preliminary data.</text>
</comment>
<keyword evidence="3" id="KW-1185">Reference proteome</keyword>
<feature type="coiled-coil region" evidence="1">
    <location>
        <begin position="81"/>
        <end position="118"/>
    </location>
</feature>
<accession>A0AAV4NFN8</accession>
<reference evidence="2 3" key="1">
    <citation type="submission" date="2021-06" db="EMBL/GenBank/DDBJ databases">
        <title>Caerostris extrusa draft genome.</title>
        <authorList>
            <person name="Kono N."/>
            <person name="Arakawa K."/>
        </authorList>
    </citation>
    <scope>NUCLEOTIDE SEQUENCE [LARGE SCALE GENOMIC DNA]</scope>
</reference>
<evidence type="ECO:0000256" key="1">
    <source>
        <dbReference type="SAM" id="Coils"/>
    </source>
</evidence>
<proteinExistence type="predicted"/>
<name>A0AAV4NFN8_CAEEX</name>
<gene>
    <name evidence="2" type="ORF">CEXT_657711</name>
</gene>
<keyword evidence="1" id="KW-0175">Coiled coil</keyword>
<protein>
    <submittedName>
        <fullName evidence="2">Uncharacterized protein</fullName>
    </submittedName>
</protein>
<evidence type="ECO:0000313" key="2">
    <source>
        <dbReference type="EMBL" id="GIX83303.1"/>
    </source>
</evidence>